<keyword evidence="6" id="KW-0350">Heme biosynthesis</keyword>
<gene>
    <name evidence="9" type="ORF">LX73_1011</name>
</gene>
<dbReference type="GO" id="GO:0006782">
    <property type="term" value="P:protoporphyrinogen IX biosynthetic process"/>
    <property type="evidence" value="ECO:0007669"/>
    <property type="project" value="TreeGrafter"/>
</dbReference>
<sequence>MSVEDNNYGYNKDLKELARKLRKDSTSAEIRLWSELLRAGKMKGYTFLRQRPVLNYIADFMCKELQLVIEVDGYSHEDERKWYEDKERQKKLEEKGFTVLRFSDEEVMNDLKNVERSIKGWIVNHPPAPPSKGDSNASLKNKFKAYIQDLQDKICNRLEDFEPKARFRHDDWDREGGGGGHSRVIEKGEVFEKGGVNISAVHGELPELIKKRFEVDQGWFWAGGLSLVLHPQSPMVPTVHANFRYFELYDDADMNEVRDCWFGGGADLTPYYLWDEDAVHFHQVLKKACDEHGKELYPKFKKECDEYFYNDHRSEGRGIGGLFFDYLRPTDNRLAEDWYHFTTDVGNAFLESYVPIVERRKDESYSDRQQYFQEIRRGRYVEFNLIHDRGTLFGLKTDGRTESILMSLPPKVRWDYDFEIEEDSREACLIERFKNPIDWIEYGKEEGILNN</sequence>
<comment type="subunit">
    <text evidence="3">Homodimer.</text>
</comment>
<dbReference type="EC" id="1.3.3.3" evidence="4"/>
<dbReference type="Gene3D" id="3.40.1500.10">
    <property type="entry name" value="Coproporphyrinogen III oxidase, aerobic"/>
    <property type="match status" value="1"/>
</dbReference>
<dbReference type="OrthoDB" id="9777553at2"/>
<dbReference type="GO" id="GO:0004109">
    <property type="term" value="F:coproporphyrinogen oxidase activity"/>
    <property type="evidence" value="ECO:0007669"/>
    <property type="project" value="UniProtKB-EC"/>
</dbReference>
<comment type="pathway">
    <text evidence="1">Porphyrin-containing compound metabolism; protoporphyrin-IX biosynthesis; protoporphyrinogen-IX from coproporphyrinogen-III (O2 route): step 1/1.</text>
</comment>
<reference evidence="9 10" key="1">
    <citation type="submission" date="2019-07" db="EMBL/GenBank/DDBJ databases">
        <title>Genomic Encyclopedia of Archaeal and Bacterial Type Strains, Phase II (KMG-II): from individual species to whole genera.</title>
        <authorList>
            <person name="Goeker M."/>
        </authorList>
    </citation>
    <scope>NUCLEOTIDE SEQUENCE [LARGE SCALE GENOMIC DNA]</scope>
    <source>
        <strain evidence="9 10">DSM 21935</strain>
    </source>
</reference>
<evidence type="ECO:0000256" key="6">
    <source>
        <dbReference type="ARBA" id="ARBA00023133"/>
    </source>
</evidence>
<evidence type="ECO:0000256" key="3">
    <source>
        <dbReference type="ARBA" id="ARBA00011738"/>
    </source>
</evidence>
<keyword evidence="7" id="KW-0627">Porphyrin biosynthesis</keyword>
<dbReference type="PRINTS" id="PR00073">
    <property type="entry name" value="COPRGNOXDASE"/>
</dbReference>
<dbReference type="NCBIfam" id="NF003727">
    <property type="entry name" value="PRK05330.1"/>
    <property type="match status" value="1"/>
</dbReference>
<dbReference type="InterPro" id="IPR036406">
    <property type="entry name" value="Coprogen_oxidase_aer_sf"/>
</dbReference>
<dbReference type="AlphaFoldDB" id="A0A5D3YKT9"/>
<dbReference type="InterPro" id="IPR007569">
    <property type="entry name" value="DUF559"/>
</dbReference>
<evidence type="ECO:0000259" key="8">
    <source>
        <dbReference type="Pfam" id="PF04480"/>
    </source>
</evidence>
<comment type="caution">
    <text evidence="9">The sequence shown here is derived from an EMBL/GenBank/DDBJ whole genome shotgun (WGS) entry which is preliminary data.</text>
</comment>
<organism evidence="9 10">
    <name type="scientific">Fodinibius salinus</name>
    <dbReference type="NCBI Taxonomy" id="860790"/>
    <lineage>
        <taxon>Bacteria</taxon>
        <taxon>Pseudomonadati</taxon>
        <taxon>Balneolota</taxon>
        <taxon>Balneolia</taxon>
        <taxon>Balneolales</taxon>
        <taxon>Balneolaceae</taxon>
        <taxon>Fodinibius</taxon>
    </lineage>
</organism>
<evidence type="ECO:0000256" key="4">
    <source>
        <dbReference type="ARBA" id="ARBA00012869"/>
    </source>
</evidence>
<name>A0A5D3YKT9_9BACT</name>
<evidence type="ECO:0000256" key="2">
    <source>
        <dbReference type="ARBA" id="ARBA00010644"/>
    </source>
</evidence>
<evidence type="ECO:0000313" key="9">
    <source>
        <dbReference type="EMBL" id="TYP93311.1"/>
    </source>
</evidence>
<feature type="domain" description="DUF559" evidence="8">
    <location>
        <begin position="13"/>
        <end position="118"/>
    </location>
</feature>
<dbReference type="Gene3D" id="3.40.960.10">
    <property type="entry name" value="VSR Endonuclease"/>
    <property type="match status" value="1"/>
</dbReference>
<evidence type="ECO:0000313" key="10">
    <source>
        <dbReference type="Proteomes" id="UP000324595"/>
    </source>
</evidence>
<protein>
    <recommendedName>
        <fullName evidence="4">coproporphyrinogen oxidase</fullName>
        <ecNumber evidence="4">1.3.3.3</ecNumber>
    </recommendedName>
</protein>
<keyword evidence="10" id="KW-1185">Reference proteome</keyword>
<accession>A0A5D3YKT9</accession>
<evidence type="ECO:0000256" key="1">
    <source>
        <dbReference type="ARBA" id="ARBA00005168"/>
    </source>
</evidence>
<dbReference type="Pfam" id="PF01218">
    <property type="entry name" value="Coprogen_oxidas"/>
    <property type="match status" value="1"/>
</dbReference>
<dbReference type="EMBL" id="VNHY01000002">
    <property type="protein sequence ID" value="TYP93311.1"/>
    <property type="molecule type" value="Genomic_DNA"/>
</dbReference>
<comment type="similarity">
    <text evidence="2">Belongs to the aerobic coproporphyrinogen-III oxidase family.</text>
</comment>
<dbReference type="Proteomes" id="UP000324595">
    <property type="component" value="Unassembled WGS sequence"/>
</dbReference>
<proteinExistence type="inferred from homology"/>
<dbReference type="PANTHER" id="PTHR10755">
    <property type="entry name" value="COPROPORPHYRINOGEN III OXIDASE, MITOCHONDRIAL"/>
    <property type="match status" value="1"/>
</dbReference>
<dbReference type="InterPro" id="IPR001260">
    <property type="entry name" value="Coprogen_oxidase_aer"/>
</dbReference>
<dbReference type="Pfam" id="PF04480">
    <property type="entry name" value="DUF559"/>
    <property type="match status" value="1"/>
</dbReference>
<dbReference type="PANTHER" id="PTHR10755:SF0">
    <property type="entry name" value="OXYGEN-DEPENDENT COPROPORPHYRINOGEN-III OXIDASE, MITOCHONDRIAL"/>
    <property type="match status" value="1"/>
</dbReference>
<dbReference type="InterPro" id="IPR047216">
    <property type="entry name" value="Endonuclease_DUF559_bact"/>
</dbReference>
<keyword evidence="5" id="KW-0560">Oxidoreductase</keyword>
<evidence type="ECO:0000256" key="5">
    <source>
        <dbReference type="ARBA" id="ARBA00023002"/>
    </source>
</evidence>
<dbReference type="CDD" id="cd01038">
    <property type="entry name" value="Endonuclease_DUF559"/>
    <property type="match status" value="1"/>
</dbReference>
<dbReference type="RefSeq" id="WP_148898387.1">
    <property type="nucleotide sequence ID" value="NZ_VNHY01000002.1"/>
</dbReference>
<evidence type="ECO:0000256" key="7">
    <source>
        <dbReference type="ARBA" id="ARBA00023244"/>
    </source>
</evidence>
<dbReference type="InterPro" id="IPR011335">
    <property type="entry name" value="Restrct_endonuc-II-like"/>
</dbReference>
<dbReference type="SUPFAM" id="SSF102886">
    <property type="entry name" value="Coproporphyrinogen III oxidase"/>
    <property type="match status" value="1"/>
</dbReference>
<dbReference type="GO" id="GO:0005737">
    <property type="term" value="C:cytoplasm"/>
    <property type="evidence" value="ECO:0007669"/>
    <property type="project" value="TreeGrafter"/>
</dbReference>
<dbReference type="SUPFAM" id="SSF52980">
    <property type="entry name" value="Restriction endonuclease-like"/>
    <property type="match status" value="1"/>
</dbReference>